<dbReference type="AlphaFoldDB" id="A0A7V6CE32"/>
<keyword evidence="2" id="KW-0808">Transferase</keyword>
<dbReference type="InterPro" id="IPR003787">
    <property type="entry name" value="Sulphur_relay_DsrE/F-like"/>
</dbReference>
<dbReference type="InterPro" id="IPR027396">
    <property type="entry name" value="DsrEFH-like"/>
</dbReference>
<dbReference type="Pfam" id="PF02635">
    <property type="entry name" value="DsrE"/>
    <property type="match status" value="1"/>
</dbReference>
<evidence type="ECO:0000259" key="1">
    <source>
        <dbReference type="Pfam" id="PF01206"/>
    </source>
</evidence>
<dbReference type="SUPFAM" id="SSF64307">
    <property type="entry name" value="SirA-like"/>
    <property type="match status" value="1"/>
</dbReference>
<dbReference type="SUPFAM" id="SSF75169">
    <property type="entry name" value="DsrEFH-like"/>
    <property type="match status" value="1"/>
</dbReference>
<feature type="domain" description="UPF0033" evidence="1">
    <location>
        <begin position="2"/>
        <end position="68"/>
    </location>
</feature>
<comment type="caution">
    <text evidence="2">The sequence shown here is derived from an EMBL/GenBank/DDBJ whole genome shotgun (WGS) entry which is preliminary data.</text>
</comment>
<name>A0A7V6CE32_9BACT</name>
<dbReference type="CDD" id="cd03421">
    <property type="entry name" value="SirA_like_N"/>
    <property type="match status" value="1"/>
</dbReference>
<sequence>MREVDARGFACPQPVLMTKKVIEEGEREFTVWVDNAGSAGNVARFGREQGYEVTVEEKEEGFKVTLKKTDKEGTSERREVVCDSMVFPKEKVLFISSDSLGRGSEELGRTLMKAFVNALSENEVIPKKIVMVNSGVKLACTGSELLEALRKLEERGVEILVCGTCLNYFNLMEEIKVGKVSNAYEILNTLLQNEVVGWS</sequence>
<proteinExistence type="predicted"/>
<accession>A0A7V6CE32</accession>
<dbReference type="NCBIfam" id="TIGR03527">
    <property type="entry name" value="selenium_YedF"/>
    <property type="match status" value="1"/>
</dbReference>
<reference evidence="2" key="1">
    <citation type="journal article" date="2020" name="mSystems">
        <title>Genome- and Community-Level Interaction Insights into Carbon Utilization and Element Cycling Functions of Hydrothermarchaeota in Hydrothermal Sediment.</title>
        <authorList>
            <person name="Zhou Z."/>
            <person name="Liu Y."/>
            <person name="Xu W."/>
            <person name="Pan J."/>
            <person name="Luo Z.H."/>
            <person name="Li M."/>
        </authorList>
    </citation>
    <scope>NUCLEOTIDE SEQUENCE [LARGE SCALE GENOMIC DNA]</scope>
    <source>
        <strain evidence="2">SpSt-106</strain>
    </source>
</reference>
<dbReference type="InterPro" id="IPR019870">
    <property type="entry name" value="Se_metab_YedF"/>
</dbReference>
<evidence type="ECO:0000313" key="2">
    <source>
        <dbReference type="EMBL" id="HHQ16365.1"/>
    </source>
</evidence>
<dbReference type="GO" id="GO:0016740">
    <property type="term" value="F:transferase activity"/>
    <property type="evidence" value="ECO:0007669"/>
    <property type="project" value="UniProtKB-KW"/>
</dbReference>
<dbReference type="InterPro" id="IPR036868">
    <property type="entry name" value="TusA-like_sf"/>
</dbReference>
<dbReference type="Gene3D" id="3.40.1260.10">
    <property type="entry name" value="DsrEFH-like"/>
    <property type="match status" value="1"/>
</dbReference>
<organism evidence="2">
    <name type="scientific">Thermodesulfobacterium geofontis</name>
    <dbReference type="NCBI Taxonomy" id="1295609"/>
    <lineage>
        <taxon>Bacteria</taxon>
        <taxon>Pseudomonadati</taxon>
        <taxon>Thermodesulfobacteriota</taxon>
        <taxon>Thermodesulfobacteria</taxon>
        <taxon>Thermodesulfobacteriales</taxon>
        <taxon>Thermodesulfobacteriaceae</taxon>
        <taxon>Thermodesulfobacterium</taxon>
    </lineage>
</organism>
<dbReference type="Gene3D" id="3.30.110.40">
    <property type="entry name" value="TusA-like domain"/>
    <property type="match status" value="1"/>
</dbReference>
<dbReference type="Pfam" id="PF01206">
    <property type="entry name" value="TusA"/>
    <property type="match status" value="1"/>
</dbReference>
<dbReference type="InterPro" id="IPR001455">
    <property type="entry name" value="TusA-like"/>
</dbReference>
<gene>
    <name evidence="2" type="primary">yedF</name>
    <name evidence="2" type="ORF">ENM15_06090</name>
</gene>
<protein>
    <submittedName>
        <fullName evidence="2">Sulfurtransferase-like selenium metabolism protein YedF</fullName>
    </submittedName>
</protein>
<dbReference type="EMBL" id="DRWR01000107">
    <property type="protein sequence ID" value="HHQ16365.1"/>
    <property type="molecule type" value="Genomic_DNA"/>
</dbReference>